<protein>
    <submittedName>
        <fullName evidence="2">Uncharacterized protein</fullName>
    </submittedName>
</protein>
<reference evidence="2 4" key="2">
    <citation type="submission" date="2018-06" db="EMBL/GenBank/DDBJ databases">
        <authorList>
            <consortium name="Pathogen Informatics"/>
            <person name="Doyle S."/>
        </authorList>
    </citation>
    <scope>NUCLEOTIDE SEQUENCE [LARGE SCALE GENOMIC DNA]</scope>
    <source>
        <strain evidence="2 4">NCTC13465</strain>
    </source>
</reference>
<dbReference type="AlphaFoldDB" id="A0A230SYZ3"/>
<dbReference type="EMBL" id="PCFF01000044">
    <property type="protein sequence ID" value="PVU60200.1"/>
    <property type="molecule type" value="Genomic_DNA"/>
</dbReference>
<name>A0A230SYZ3_KLEPN</name>
<gene>
    <name evidence="1" type="ORF">CP554_23780</name>
    <name evidence="2" type="ORF">NCTC13465_01924</name>
</gene>
<evidence type="ECO:0000313" key="2">
    <source>
        <dbReference type="EMBL" id="SQC43442.1"/>
    </source>
</evidence>
<dbReference type="EMBL" id="UAWQ01000014">
    <property type="protein sequence ID" value="SQC43442.1"/>
    <property type="molecule type" value="Genomic_DNA"/>
</dbReference>
<organism evidence="2 4">
    <name type="scientific">Klebsiella pneumoniae</name>
    <dbReference type="NCBI Taxonomy" id="573"/>
    <lineage>
        <taxon>Bacteria</taxon>
        <taxon>Pseudomonadati</taxon>
        <taxon>Pseudomonadota</taxon>
        <taxon>Gammaproteobacteria</taxon>
        <taxon>Enterobacterales</taxon>
        <taxon>Enterobacteriaceae</taxon>
        <taxon>Klebsiella/Raoultella group</taxon>
        <taxon>Klebsiella</taxon>
        <taxon>Klebsiella pneumoniae complex</taxon>
    </lineage>
</organism>
<proteinExistence type="predicted"/>
<sequence length="67" mass="7381">MPVKHDSRSLIGPIPAVRTQNHQKSGDNEIGFADNCVANIGITGKEISIETKVKTIRPLKIKLKIIF</sequence>
<dbReference type="Proteomes" id="UP000251721">
    <property type="component" value="Unassembled WGS sequence"/>
</dbReference>
<dbReference type="Proteomes" id="UP000245817">
    <property type="component" value="Unassembled WGS sequence"/>
</dbReference>
<accession>A0A230SYZ3</accession>
<evidence type="ECO:0000313" key="3">
    <source>
        <dbReference type="Proteomes" id="UP000245817"/>
    </source>
</evidence>
<evidence type="ECO:0000313" key="1">
    <source>
        <dbReference type="EMBL" id="PVU60200.1"/>
    </source>
</evidence>
<evidence type="ECO:0000313" key="4">
    <source>
        <dbReference type="Proteomes" id="UP000251721"/>
    </source>
</evidence>
<reference evidence="1 3" key="1">
    <citation type="submission" date="2017-09" db="EMBL/GenBank/DDBJ databases">
        <title>Molecular Epidemiology of Livestock-Associated Methicillin Resistant Staphylococcus aureus (LA-MRSA) and Extended-Spectrum Beta-Lactamase (ESBL)-Producing Enterobacteriaceae in Pigs and Exposed Workers in Cameroon and South Africa.</title>
        <authorList>
            <person name="Founou L."/>
            <person name="Founou R.C."/>
            <person name="Allam M."/>
            <person name="Ismail A."/>
            <person name="Essack S.Y."/>
        </authorList>
    </citation>
    <scope>NUCLEOTIDE SEQUENCE [LARGE SCALE GENOMIC DNA]</scope>
    <source>
        <strain evidence="1 3">HH516E4IA</strain>
    </source>
</reference>